<dbReference type="InterPro" id="IPR003108">
    <property type="entry name" value="GAR_dom"/>
</dbReference>
<keyword evidence="2" id="KW-0963">Cytoplasm</keyword>
<dbReference type="GO" id="GO:0008017">
    <property type="term" value="F:microtubule binding"/>
    <property type="evidence" value="ECO:0007669"/>
    <property type="project" value="InterPro"/>
</dbReference>
<feature type="region of interest" description="Disordered" evidence="4">
    <location>
        <begin position="384"/>
        <end position="410"/>
    </location>
</feature>
<keyword evidence="3" id="KW-0206">Cytoskeleton</keyword>
<dbReference type="EMBL" id="CDPU01000037">
    <property type="protein sequence ID" value="CEO53787.1"/>
    <property type="molecule type" value="Genomic_DNA"/>
</dbReference>
<reference evidence="6" key="1">
    <citation type="submission" date="2015-01" db="EMBL/GenBank/DDBJ databases">
        <authorList>
            <person name="Durling Mikael"/>
        </authorList>
    </citation>
    <scope>NUCLEOTIDE SEQUENCE</scope>
</reference>
<dbReference type="AlphaFoldDB" id="A0A0B7KEA5"/>
<evidence type="ECO:0000259" key="5">
    <source>
        <dbReference type="PROSITE" id="PS51460"/>
    </source>
</evidence>
<evidence type="ECO:0000256" key="2">
    <source>
        <dbReference type="ARBA" id="ARBA00022490"/>
    </source>
</evidence>
<feature type="domain" description="GAR" evidence="5">
    <location>
        <begin position="579"/>
        <end position="656"/>
    </location>
</feature>
<dbReference type="GO" id="GO:0005856">
    <property type="term" value="C:cytoskeleton"/>
    <property type="evidence" value="ECO:0007669"/>
    <property type="project" value="UniProtKB-SubCell"/>
</dbReference>
<proteinExistence type="predicted"/>
<dbReference type="Pfam" id="PF02187">
    <property type="entry name" value="GAS2"/>
    <property type="match status" value="1"/>
</dbReference>
<evidence type="ECO:0000256" key="4">
    <source>
        <dbReference type="SAM" id="MobiDB-lite"/>
    </source>
</evidence>
<feature type="compositionally biased region" description="Low complexity" evidence="4">
    <location>
        <begin position="569"/>
        <end position="584"/>
    </location>
</feature>
<evidence type="ECO:0000313" key="6">
    <source>
        <dbReference type="EMBL" id="CEO53787.1"/>
    </source>
</evidence>
<sequence>MNDPPPILRPVRIPSGGQSPSKLLRPSNDILVHISPATVVDALASPTGPLKACLDGASNAECEFAMQTAISFKKIWEWTRELKDWYWPNPAGPAGFEVSSARRKLDWLKRPDSEPAGQEYIGCVRADDIARYEERVEVIQYELEALSVDDLKSHVMNNHIMPLSRPTTPASIRSGFSTMSSYVKMEDLTAVVTAIVVQTLPILARLNQLLRLWTIRLAVLHRIPGLLLDLEDAEAALSSGWNVVSPPPNSPLEGGPSLTRSDFNVMKVVVEKKITKPGSTLDYMLDRLEGMPDTLPEEWLDRMEALEQGYGDWVVACERRIRESEWGHVERPSSRLVEQEASSRAADTSLPDKTPALSAPSGPSEWFVDPEFGEIDEGLLSPCEEEDEELELPPLRNETRRDSVSSMGSTVLHDTSMRFDGMSSDFPEVSASPGVAKSRVREAEYIEASPPSSPPAAKTSSRELPDSPLDDSRLDEYDNYDDSMLPRTPIEGSFSESFFDDSYSVSEAASPIMRRESLGAQHLHQQISQIIDRIPAKIKLTEKPPINLNPPDLQLPKLRKKPSKEPFNRSRSSLSSRTALSRNATPSFTLSPAKTARPRQSKGQDIKVYHLARSTGEAPIKLSIRCVGESGERVMVRVGGGWADLSEYLNQYASHHGRRSVVTENTKVEVQDLPRAASRGPDIGSSPPSRSVSALETPMSPLAVRKTRRSVGSTTSEAPRLRQSTPGLVSRRFDESAVTDDSFNRSMTNSRMSWREEDSSFLGLAGPNGKKVEMSEESKAWVESVKEKVRLASGERRVSAQDDYSKNRFGELGKVGGTKRIFPKK</sequence>
<feature type="compositionally biased region" description="Basic and acidic residues" evidence="4">
    <location>
        <begin position="460"/>
        <end position="476"/>
    </location>
</feature>
<dbReference type="Gene3D" id="3.30.920.20">
    <property type="entry name" value="Gas2-like domain"/>
    <property type="match status" value="1"/>
</dbReference>
<gene>
    <name evidence="6" type="ORF">BN869_000009845_1</name>
</gene>
<dbReference type="PROSITE" id="PS51460">
    <property type="entry name" value="GAR"/>
    <property type="match status" value="1"/>
</dbReference>
<feature type="region of interest" description="Disordered" evidence="4">
    <location>
        <begin position="328"/>
        <end position="365"/>
    </location>
</feature>
<name>A0A0B7KEA5_BIOOC</name>
<feature type="region of interest" description="Disordered" evidence="4">
    <location>
        <begin position="673"/>
        <end position="726"/>
    </location>
</feature>
<protein>
    <recommendedName>
        <fullName evidence="5">GAR domain-containing protein</fullName>
    </recommendedName>
</protein>
<dbReference type="SUPFAM" id="SSF143575">
    <property type="entry name" value="GAS2 domain-like"/>
    <property type="match status" value="1"/>
</dbReference>
<evidence type="ECO:0000256" key="1">
    <source>
        <dbReference type="ARBA" id="ARBA00004245"/>
    </source>
</evidence>
<feature type="region of interest" description="Disordered" evidence="4">
    <location>
        <begin position="542"/>
        <end position="605"/>
    </location>
</feature>
<feature type="compositionally biased region" description="Polar residues" evidence="4">
    <location>
        <begin position="710"/>
        <end position="726"/>
    </location>
</feature>
<comment type="subcellular location">
    <subcellularLocation>
        <location evidence="1">Cytoplasm</location>
        <location evidence="1">Cytoskeleton</location>
    </subcellularLocation>
</comment>
<accession>A0A0B7KEA5</accession>
<evidence type="ECO:0000256" key="3">
    <source>
        <dbReference type="ARBA" id="ARBA00023212"/>
    </source>
</evidence>
<dbReference type="InterPro" id="IPR036534">
    <property type="entry name" value="GAR_dom_sf"/>
</dbReference>
<organism evidence="6">
    <name type="scientific">Bionectria ochroleuca</name>
    <name type="common">Gliocladium roseum</name>
    <dbReference type="NCBI Taxonomy" id="29856"/>
    <lineage>
        <taxon>Eukaryota</taxon>
        <taxon>Fungi</taxon>
        <taxon>Dikarya</taxon>
        <taxon>Ascomycota</taxon>
        <taxon>Pezizomycotina</taxon>
        <taxon>Sordariomycetes</taxon>
        <taxon>Hypocreomycetidae</taxon>
        <taxon>Hypocreales</taxon>
        <taxon>Bionectriaceae</taxon>
        <taxon>Clonostachys</taxon>
    </lineage>
</organism>
<feature type="region of interest" description="Disordered" evidence="4">
    <location>
        <begin position="423"/>
        <end position="493"/>
    </location>
</feature>